<dbReference type="InterPro" id="IPR004220">
    <property type="entry name" value="5-COMe_2-OHmuconate_Isoase"/>
</dbReference>
<evidence type="ECO:0000313" key="1">
    <source>
        <dbReference type="EMBL" id="MDR7307301.1"/>
    </source>
</evidence>
<proteinExistence type="predicted"/>
<comment type="caution">
    <text evidence="1">The sequence shown here is derived from an EMBL/GenBank/DDBJ whole genome shotgun (WGS) entry which is preliminary data.</text>
</comment>
<evidence type="ECO:0000313" key="2">
    <source>
        <dbReference type="Proteomes" id="UP001268089"/>
    </source>
</evidence>
<keyword evidence="2" id="KW-1185">Reference proteome</keyword>
<dbReference type="GO" id="GO:0016853">
    <property type="term" value="F:isomerase activity"/>
    <property type="evidence" value="ECO:0007669"/>
    <property type="project" value="UniProtKB-KW"/>
</dbReference>
<protein>
    <submittedName>
        <fullName evidence="1">5-carboxymethyl-2-hydroxymuconate isomerase</fullName>
    </submittedName>
</protein>
<name>A0ABU1ZQS6_9BURK</name>
<dbReference type="Proteomes" id="UP001268089">
    <property type="component" value="Unassembled WGS sequence"/>
</dbReference>
<dbReference type="SUPFAM" id="SSF55331">
    <property type="entry name" value="Tautomerase/MIF"/>
    <property type="match status" value="1"/>
</dbReference>
<keyword evidence="1" id="KW-0413">Isomerase</keyword>
<organism evidence="1 2">
    <name type="scientific">Rhodoferax saidenbachensis</name>
    <dbReference type="NCBI Taxonomy" id="1484693"/>
    <lineage>
        <taxon>Bacteria</taxon>
        <taxon>Pseudomonadati</taxon>
        <taxon>Pseudomonadota</taxon>
        <taxon>Betaproteobacteria</taxon>
        <taxon>Burkholderiales</taxon>
        <taxon>Comamonadaceae</taxon>
        <taxon>Rhodoferax</taxon>
    </lineage>
</organism>
<dbReference type="Pfam" id="PF02962">
    <property type="entry name" value="CHMI"/>
    <property type="match status" value="1"/>
</dbReference>
<sequence>MPHLVILYTANLDRETDMSALCRTLHPLLNKA</sequence>
<dbReference type="Gene3D" id="3.30.429.10">
    <property type="entry name" value="Macrophage Migration Inhibitory Factor"/>
    <property type="match status" value="1"/>
</dbReference>
<dbReference type="EMBL" id="JAVDXO010000005">
    <property type="protein sequence ID" value="MDR7307301.1"/>
    <property type="molecule type" value="Genomic_DNA"/>
</dbReference>
<dbReference type="InterPro" id="IPR014347">
    <property type="entry name" value="Tautomerase/MIF_sf"/>
</dbReference>
<accession>A0ABU1ZQS6</accession>
<reference evidence="1 2" key="1">
    <citation type="submission" date="2023-07" db="EMBL/GenBank/DDBJ databases">
        <title>Sorghum-associated microbial communities from plants grown in Nebraska, USA.</title>
        <authorList>
            <person name="Schachtman D."/>
        </authorList>
    </citation>
    <scope>NUCLEOTIDE SEQUENCE [LARGE SCALE GENOMIC DNA]</scope>
    <source>
        <strain evidence="1 2">BE308</strain>
    </source>
</reference>
<gene>
    <name evidence="1" type="ORF">J2X15_002588</name>
</gene>